<evidence type="ECO:0000313" key="3">
    <source>
        <dbReference type="Proteomes" id="UP001055108"/>
    </source>
</evidence>
<keyword evidence="3" id="KW-1185">Reference proteome</keyword>
<protein>
    <submittedName>
        <fullName evidence="2">Uncharacterized protein</fullName>
    </submittedName>
</protein>
<dbReference type="EMBL" id="BPQM01000064">
    <property type="protein sequence ID" value="GJD79576.1"/>
    <property type="molecule type" value="Genomic_DNA"/>
</dbReference>
<organism evidence="2 3">
    <name type="scientific">Methylobacterium gregans</name>
    <dbReference type="NCBI Taxonomy" id="374424"/>
    <lineage>
        <taxon>Bacteria</taxon>
        <taxon>Pseudomonadati</taxon>
        <taxon>Pseudomonadota</taxon>
        <taxon>Alphaproteobacteria</taxon>
        <taxon>Hyphomicrobiales</taxon>
        <taxon>Methylobacteriaceae</taxon>
        <taxon>Methylobacterium</taxon>
    </lineage>
</organism>
<reference evidence="2" key="2">
    <citation type="submission" date="2021-08" db="EMBL/GenBank/DDBJ databases">
        <authorList>
            <person name="Tani A."/>
            <person name="Ola A."/>
            <person name="Ogura Y."/>
            <person name="Katsura K."/>
            <person name="Hayashi T."/>
        </authorList>
    </citation>
    <scope>NUCLEOTIDE SEQUENCE</scope>
    <source>
        <strain evidence="2">NBRC 103626</strain>
    </source>
</reference>
<comment type="caution">
    <text evidence="2">The sequence shown here is derived from an EMBL/GenBank/DDBJ whole genome shotgun (WGS) entry which is preliminary data.</text>
</comment>
<dbReference type="RefSeq" id="WP_238303553.1">
    <property type="nucleotide sequence ID" value="NZ_BPQM01000064.1"/>
</dbReference>
<name>A0AA37MCA1_9HYPH</name>
<sequence length="72" mass="7706">MHGYEDVAISVAGEERDALWRALAEDLAEASGRARGPAGFVQAERPADLARALGRDRRARRGRASSALSRAS</sequence>
<reference evidence="2" key="1">
    <citation type="journal article" date="2016" name="Front. Microbiol.">
        <title>Genome Sequence of the Piezophilic, Mesophilic Sulfate-Reducing Bacterium Desulfovibrio indicus J2T.</title>
        <authorList>
            <person name="Cao J."/>
            <person name="Maignien L."/>
            <person name="Shao Z."/>
            <person name="Alain K."/>
            <person name="Jebbar M."/>
        </authorList>
    </citation>
    <scope>NUCLEOTIDE SEQUENCE</scope>
    <source>
        <strain evidence="2">NBRC 103626</strain>
    </source>
</reference>
<accession>A0AA37MCA1</accession>
<evidence type="ECO:0000256" key="1">
    <source>
        <dbReference type="SAM" id="MobiDB-lite"/>
    </source>
</evidence>
<evidence type="ECO:0000313" key="2">
    <source>
        <dbReference type="EMBL" id="GJD79576.1"/>
    </source>
</evidence>
<dbReference type="AlphaFoldDB" id="A0AA37MCA1"/>
<gene>
    <name evidence="2" type="ORF">NBEOAGPD_2805</name>
</gene>
<dbReference type="Proteomes" id="UP001055108">
    <property type="component" value="Unassembled WGS sequence"/>
</dbReference>
<proteinExistence type="predicted"/>
<feature type="region of interest" description="Disordered" evidence="1">
    <location>
        <begin position="51"/>
        <end position="72"/>
    </location>
</feature>